<dbReference type="Proteomes" id="UP001479606">
    <property type="component" value="Unassembled WGS sequence"/>
</dbReference>
<dbReference type="EC" id="1.11.1.24" evidence="2"/>
<evidence type="ECO:0000256" key="3">
    <source>
        <dbReference type="ARBA" id="ARBA00022559"/>
    </source>
</evidence>
<keyword evidence="5" id="KW-0560">Oxidoreductase</keyword>
<keyword evidence="3" id="KW-0575">Peroxidase</keyword>
<evidence type="ECO:0000256" key="12">
    <source>
        <dbReference type="SAM" id="SignalP"/>
    </source>
</evidence>
<dbReference type="InterPro" id="IPR013766">
    <property type="entry name" value="Thioredoxin_domain"/>
</dbReference>
<comment type="function">
    <text evidence="1">Thiol-specific peroxidase that catalyzes the reduction of hydrogen peroxide and organic hydroperoxides to water and alcohols, respectively. Plays a role in cell protection against oxidative stress by detoxifying peroxides and as sensor of hydrogen peroxide-mediated signaling events.</text>
</comment>
<dbReference type="InterPro" id="IPR036249">
    <property type="entry name" value="Thioredoxin-like_sf"/>
</dbReference>
<keyword evidence="12" id="KW-0732">Signal</keyword>
<feature type="chain" id="PRO_5045255687" description="thioredoxin-dependent peroxiredoxin" evidence="12">
    <location>
        <begin position="22"/>
        <end position="202"/>
    </location>
</feature>
<feature type="domain" description="Thioredoxin" evidence="13">
    <location>
        <begin position="34"/>
        <end position="202"/>
    </location>
</feature>
<comment type="catalytic activity">
    <reaction evidence="11">
        <text>a hydroperoxide + [thioredoxin]-dithiol = an alcohol + [thioredoxin]-disulfide + H2O</text>
        <dbReference type="Rhea" id="RHEA:62620"/>
        <dbReference type="Rhea" id="RHEA-COMP:10698"/>
        <dbReference type="Rhea" id="RHEA-COMP:10700"/>
        <dbReference type="ChEBI" id="CHEBI:15377"/>
        <dbReference type="ChEBI" id="CHEBI:29950"/>
        <dbReference type="ChEBI" id="CHEBI:30879"/>
        <dbReference type="ChEBI" id="CHEBI:35924"/>
        <dbReference type="ChEBI" id="CHEBI:50058"/>
        <dbReference type="EC" id="1.11.1.24"/>
    </reaction>
</comment>
<evidence type="ECO:0000256" key="2">
    <source>
        <dbReference type="ARBA" id="ARBA00013017"/>
    </source>
</evidence>
<keyword evidence="7" id="KW-0676">Redox-active center</keyword>
<evidence type="ECO:0000313" key="15">
    <source>
        <dbReference type="Proteomes" id="UP001479606"/>
    </source>
</evidence>
<dbReference type="Pfam" id="PF00578">
    <property type="entry name" value="AhpC-TSA"/>
    <property type="match status" value="1"/>
</dbReference>
<evidence type="ECO:0000256" key="6">
    <source>
        <dbReference type="ARBA" id="ARBA00023157"/>
    </source>
</evidence>
<evidence type="ECO:0000256" key="8">
    <source>
        <dbReference type="ARBA" id="ARBA00032824"/>
    </source>
</evidence>
<dbReference type="PANTHER" id="PTHR42801">
    <property type="entry name" value="THIOREDOXIN-DEPENDENT PEROXIDE REDUCTASE"/>
    <property type="match status" value="1"/>
</dbReference>
<feature type="signal peptide" evidence="12">
    <location>
        <begin position="1"/>
        <end position="21"/>
    </location>
</feature>
<comment type="caution">
    <text evidence="14">The sequence shown here is derived from an EMBL/GenBank/DDBJ whole genome shotgun (WGS) entry which is preliminary data.</text>
</comment>
<comment type="similarity">
    <text evidence="9">Belongs to the peroxiredoxin family. BCP/PrxQ subfamily.</text>
</comment>
<evidence type="ECO:0000256" key="11">
    <source>
        <dbReference type="ARBA" id="ARBA00049091"/>
    </source>
</evidence>
<organism evidence="14 15">
    <name type="scientific">Hymenobacter segetis</name>
    <dbReference type="NCBI Taxonomy" id="2025509"/>
    <lineage>
        <taxon>Bacteria</taxon>
        <taxon>Pseudomonadati</taxon>
        <taxon>Bacteroidota</taxon>
        <taxon>Cytophagia</taxon>
        <taxon>Cytophagales</taxon>
        <taxon>Hymenobacteraceae</taxon>
        <taxon>Hymenobacter</taxon>
    </lineage>
</organism>
<evidence type="ECO:0000256" key="5">
    <source>
        <dbReference type="ARBA" id="ARBA00023002"/>
    </source>
</evidence>
<name>A0ABU9LV68_9BACT</name>
<dbReference type="EMBL" id="JBCEVZ010000012">
    <property type="protein sequence ID" value="MEL5994027.1"/>
    <property type="molecule type" value="Genomic_DNA"/>
</dbReference>
<evidence type="ECO:0000256" key="7">
    <source>
        <dbReference type="ARBA" id="ARBA00023284"/>
    </source>
</evidence>
<evidence type="ECO:0000256" key="1">
    <source>
        <dbReference type="ARBA" id="ARBA00003330"/>
    </source>
</evidence>
<keyword evidence="6" id="KW-1015">Disulfide bond</keyword>
<dbReference type="Gene3D" id="3.40.30.10">
    <property type="entry name" value="Glutaredoxin"/>
    <property type="match status" value="1"/>
</dbReference>
<keyword evidence="15" id="KW-1185">Reference proteome</keyword>
<dbReference type="PANTHER" id="PTHR42801:SF7">
    <property type="entry name" value="SLL1159 PROTEIN"/>
    <property type="match status" value="1"/>
</dbReference>
<evidence type="ECO:0000256" key="10">
    <source>
        <dbReference type="ARBA" id="ARBA00042639"/>
    </source>
</evidence>
<dbReference type="PROSITE" id="PS51352">
    <property type="entry name" value="THIOREDOXIN_2"/>
    <property type="match status" value="1"/>
</dbReference>
<gene>
    <name evidence="14" type="ORF">AAFH49_07390</name>
</gene>
<evidence type="ECO:0000313" key="14">
    <source>
        <dbReference type="EMBL" id="MEL5994027.1"/>
    </source>
</evidence>
<dbReference type="InterPro" id="IPR050924">
    <property type="entry name" value="Peroxiredoxin_BCP/PrxQ"/>
</dbReference>
<dbReference type="RefSeq" id="WP_342296989.1">
    <property type="nucleotide sequence ID" value="NZ_JBCEVZ010000012.1"/>
</dbReference>
<dbReference type="InterPro" id="IPR000866">
    <property type="entry name" value="AhpC/TSA"/>
</dbReference>
<reference evidence="14 15" key="1">
    <citation type="journal article" date="2018" name="Arch. Microbiol.">
        <title>Hymenobacter segetis sp. nov., isolated from soil.</title>
        <authorList>
            <person name="Ten L.N."/>
            <person name="Lim S.J."/>
            <person name="Kim B.O."/>
            <person name="Kang I.K."/>
            <person name="Jung H.Y."/>
        </authorList>
    </citation>
    <scope>NUCLEOTIDE SEQUENCE [LARGE SCALE GENOMIC DNA]</scope>
    <source>
        <strain evidence="14 15">S7-3-11</strain>
    </source>
</reference>
<evidence type="ECO:0000256" key="4">
    <source>
        <dbReference type="ARBA" id="ARBA00022862"/>
    </source>
</evidence>
<protein>
    <recommendedName>
        <fullName evidence="2">thioredoxin-dependent peroxiredoxin</fullName>
        <ecNumber evidence="2">1.11.1.24</ecNumber>
    </recommendedName>
    <alternativeName>
        <fullName evidence="8">Thioredoxin peroxidase</fullName>
    </alternativeName>
    <alternativeName>
        <fullName evidence="10">Thioredoxin-dependent peroxiredoxin Bcp</fullName>
    </alternativeName>
</protein>
<dbReference type="SUPFAM" id="SSF52833">
    <property type="entry name" value="Thioredoxin-like"/>
    <property type="match status" value="1"/>
</dbReference>
<accession>A0ABU9LV68</accession>
<proteinExistence type="inferred from homology"/>
<evidence type="ECO:0000256" key="9">
    <source>
        <dbReference type="ARBA" id="ARBA00038489"/>
    </source>
</evidence>
<dbReference type="CDD" id="cd02970">
    <property type="entry name" value="PRX_like2"/>
    <property type="match status" value="1"/>
</dbReference>
<sequence length="202" mass="21859">MNTFSNLAGVLLLLLAAPALAQTAPAPPLTASALAVGTVAPAFKGQDAAGRPVELRQLLKKGPVVLYFYRGQWCPYCNKELSQLQDSLQVLTAKGAQVVVVTPETPANITQTVAKTKASFPIVHDRDLTIMKAYKTAFVVDDATAKKYLRYGINLKQANGLDQNILPVPATYVIGQDGKIKFAYFDADYRHRASVRQVAQAL</sequence>
<evidence type="ECO:0000259" key="13">
    <source>
        <dbReference type="PROSITE" id="PS51352"/>
    </source>
</evidence>
<keyword evidence="4" id="KW-0049">Antioxidant</keyword>